<protein>
    <submittedName>
        <fullName evidence="3">Uncharacterized protein</fullName>
    </submittedName>
</protein>
<feature type="coiled-coil region" evidence="1">
    <location>
        <begin position="983"/>
        <end position="1010"/>
    </location>
</feature>
<evidence type="ECO:0000256" key="2">
    <source>
        <dbReference type="SAM" id="MobiDB-lite"/>
    </source>
</evidence>
<feature type="region of interest" description="Disordered" evidence="2">
    <location>
        <begin position="1051"/>
        <end position="1225"/>
    </location>
</feature>
<dbReference type="EMBL" id="MDYN01000015">
    <property type="protein sequence ID" value="OQD83860.1"/>
    <property type="molecule type" value="Genomic_DNA"/>
</dbReference>
<comment type="caution">
    <text evidence="3">The sequence shown here is derived from an EMBL/GenBank/DDBJ whole genome shotgun (WGS) entry which is preliminary data.</text>
</comment>
<feature type="region of interest" description="Disordered" evidence="2">
    <location>
        <begin position="1"/>
        <end position="113"/>
    </location>
</feature>
<evidence type="ECO:0000256" key="1">
    <source>
        <dbReference type="SAM" id="Coils"/>
    </source>
</evidence>
<feature type="compositionally biased region" description="Low complexity" evidence="2">
    <location>
        <begin position="1167"/>
        <end position="1182"/>
    </location>
</feature>
<reference evidence="4" key="1">
    <citation type="journal article" date="2017" name="Nat. Microbiol.">
        <title>Global analysis of biosynthetic gene clusters reveals vast potential of secondary metabolite production in Penicillium species.</title>
        <authorList>
            <person name="Nielsen J.C."/>
            <person name="Grijseels S."/>
            <person name="Prigent S."/>
            <person name="Ji B."/>
            <person name="Dainat J."/>
            <person name="Nielsen K.F."/>
            <person name="Frisvad J.C."/>
            <person name="Workman M."/>
            <person name="Nielsen J."/>
        </authorList>
    </citation>
    <scope>NUCLEOTIDE SEQUENCE [LARGE SCALE GENOMIC DNA]</scope>
    <source>
        <strain evidence="4">IBT 31811</strain>
    </source>
</reference>
<keyword evidence="4" id="KW-1185">Reference proteome</keyword>
<feature type="compositionally biased region" description="Polar residues" evidence="2">
    <location>
        <begin position="1104"/>
        <end position="1117"/>
    </location>
</feature>
<feature type="compositionally biased region" description="Basic and acidic residues" evidence="2">
    <location>
        <begin position="1"/>
        <end position="11"/>
    </location>
</feature>
<feature type="compositionally biased region" description="Polar residues" evidence="2">
    <location>
        <begin position="1069"/>
        <end position="1085"/>
    </location>
</feature>
<feature type="compositionally biased region" description="Basic and acidic residues" evidence="2">
    <location>
        <begin position="1198"/>
        <end position="1225"/>
    </location>
</feature>
<organism evidence="3 4">
    <name type="scientific">Penicillium antarcticum</name>
    <dbReference type="NCBI Taxonomy" id="416450"/>
    <lineage>
        <taxon>Eukaryota</taxon>
        <taxon>Fungi</taxon>
        <taxon>Dikarya</taxon>
        <taxon>Ascomycota</taxon>
        <taxon>Pezizomycotina</taxon>
        <taxon>Eurotiomycetes</taxon>
        <taxon>Eurotiomycetidae</taxon>
        <taxon>Eurotiales</taxon>
        <taxon>Aspergillaceae</taxon>
        <taxon>Penicillium</taxon>
    </lineage>
</organism>
<evidence type="ECO:0000313" key="3">
    <source>
        <dbReference type="EMBL" id="OQD83860.1"/>
    </source>
</evidence>
<sequence length="1225" mass="135030">MANRMDTDSPRPRGGAGGRPGYDSYRPINPAPAPTKDPRQRPMSRPNSRPNSRPPPSASLPYKAPVIPTLADPSDASPISTNSALSTPVTKNAPAPAPAPNRPTQDNPPPSPRVAVSLLDVINSVIKAEKCQQEIDRLEKEIPTLERNVQKAKQSQAFSGAITLYQQQLDTANYELSKQTTMFDQHRLVSSKAEEILLSQWFQPEIKRTSEKMEKMESQIQEIKTQAMRSPSTSSISDDKMKAINYNFSKLRETDTSTTNNVTNIEGRLKTVEAALPTIQRKPEAPAGTMEIRLQRLENLTQTHSSRLGHIDVSNAKPYKDLCADVSELQDNVSRFEGNVARLQGIVSAIERNHSKLDSGLKVVDKKHQDKLSDVNIEFKNANNELSGRVFPLERAVTLLKSQPRSASSGPLSGSSEASSSFMNHRLTSLEQEVQAQGTSIQLQENKIQGIITIHRNAQDEYFAELENMNKSIESLEDGHEKTKKDAPAEYFAELEKVKNSIEMLKDDHEKTKEDVVKIDRRSESLIHKLGTIYSSIDSIRNSHTSFGDRISLLQTELNDHRSSCLGSIEALEKKLDNYRSASAGSIEGIEKNLDNYRAASAGSIEGIEQKLDNTRSQLMASVDKVRGDMTTYCNNCSATVNRFWSDLDTASKRMDSMAPALEEAKKCNELLTTHSVSLRSLEMRWSNITTGDLVKSMSDAMLEMGPLVNLNQRIQLHVTETKKRFAALTADLAQAQQASQLSPAERTALGAYPWMMDRVKALLQRDDPMHSTIATLSKLQSDLAALRQQSQLSSEDKNALAEFPKLSGILNGLSERVELMQSTFNQHTPSLQKLLQEMSHLSNKVTANEEMIYSVDAKFDDLDHPELSAELVDSVKKIDPLIATVDEHILQLEQLKNDVAEFHRAEAARSSAGLQDLTDVHTRLADLEANIPELGDIPGLLVEAESSKLRDDMLEHRLAELGSKAEGIGHQLAELAATKILTEEMRDQLDFLASKIAALENQCHTIEDEGIKLTDDQFKRLRERLTGEPIQTMLHRLRKAEDVIRDVLVNTGGNAGPQPEVRVLGGASRTNTSSQAQVTKSSVPTLGVHIPVSSPSVRKDGTRSSQLPGTPAQSTPKPGLSSGASSSSKSQASSYKKPANQQVQSLKADKRRHSIGTPLVDEITTPAPSSAGASPAPSSSSTLSKKERKETRAKRKAEREADRESKESSETKPNKKKIKSEDQS</sequence>
<gene>
    <name evidence="3" type="ORF">PENANT_c015G05085</name>
</gene>
<proteinExistence type="predicted"/>
<dbReference type="STRING" id="416450.A0A1V6Q3M0"/>
<feature type="coiled-coil region" evidence="1">
    <location>
        <begin position="121"/>
        <end position="155"/>
    </location>
</feature>
<name>A0A1V6Q3M0_9EURO</name>
<feature type="compositionally biased region" description="Polar residues" evidence="2">
    <location>
        <begin position="77"/>
        <end position="90"/>
    </location>
</feature>
<feature type="region of interest" description="Disordered" evidence="2">
    <location>
        <begin position="402"/>
        <end position="421"/>
    </location>
</feature>
<feature type="compositionally biased region" description="Low complexity" evidence="2">
    <location>
        <begin position="406"/>
        <end position="421"/>
    </location>
</feature>
<keyword evidence="1" id="KW-0175">Coiled coil</keyword>
<dbReference type="Proteomes" id="UP000191672">
    <property type="component" value="Unassembled WGS sequence"/>
</dbReference>
<feature type="compositionally biased region" description="Low complexity" evidence="2">
    <location>
        <begin position="41"/>
        <end position="51"/>
    </location>
</feature>
<accession>A0A1V6Q3M0</accession>
<feature type="compositionally biased region" description="Pro residues" evidence="2">
    <location>
        <begin position="95"/>
        <end position="112"/>
    </location>
</feature>
<feature type="coiled-coil region" evidence="1">
    <location>
        <begin position="466"/>
        <end position="522"/>
    </location>
</feature>
<feature type="compositionally biased region" description="Low complexity" evidence="2">
    <location>
        <begin position="1122"/>
        <end position="1140"/>
    </location>
</feature>
<evidence type="ECO:0000313" key="4">
    <source>
        <dbReference type="Proteomes" id="UP000191672"/>
    </source>
</evidence>
<dbReference type="AlphaFoldDB" id="A0A1V6Q3M0"/>